<reference evidence="6" key="1">
    <citation type="journal article" date="2020" name="Nature">
        <title>Giant virus diversity and host interactions through global metagenomics.</title>
        <authorList>
            <person name="Schulz F."/>
            <person name="Roux S."/>
            <person name="Paez-Espino D."/>
            <person name="Jungbluth S."/>
            <person name="Walsh D.A."/>
            <person name="Denef V.J."/>
            <person name="McMahon K.D."/>
            <person name="Konstantinidis K.T."/>
            <person name="Eloe-Fadrosh E.A."/>
            <person name="Kyrpides N.C."/>
            <person name="Woyke T."/>
        </authorList>
    </citation>
    <scope>NUCLEOTIDE SEQUENCE</scope>
    <source>
        <strain evidence="6">GVMAG-M-3300024302-11</strain>
    </source>
</reference>
<keyword evidence="4" id="KW-0472">Membrane</keyword>
<dbReference type="PROSITE" id="PS51352">
    <property type="entry name" value="THIOREDOXIN_2"/>
    <property type="match status" value="1"/>
</dbReference>
<name>A0A6C0ISJ9_9ZZZZ</name>
<accession>A0A6C0ISJ9</accession>
<dbReference type="PANTHER" id="PTHR46426:SF1">
    <property type="entry name" value="PROTEIN DISULFIDE-ISOMERASE TMX3"/>
    <property type="match status" value="1"/>
</dbReference>
<evidence type="ECO:0000259" key="5">
    <source>
        <dbReference type="PROSITE" id="PS51352"/>
    </source>
</evidence>
<dbReference type="GO" id="GO:0005783">
    <property type="term" value="C:endoplasmic reticulum"/>
    <property type="evidence" value="ECO:0007669"/>
    <property type="project" value="TreeGrafter"/>
</dbReference>
<dbReference type="Pfam" id="PF00085">
    <property type="entry name" value="Thioredoxin"/>
    <property type="match status" value="1"/>
</dbReference>
<organism evidence="6">
    <name type="scientific">viral metagenome</name>
    <dbReference type="NCBI Taxonomy" id="1070528"/>
    <lineage>
        <taxon>unclassified sequences</taxon>
        <taxon>metagenomes</taxon>
        <taxon>organismal metagenomes</taxon>
    </lineage>
</organism>
<proteinExistence type="predicted"/>
<dbReference type="CDD" id="cd02961">
    <property type="entry name" value="PDI_a_family"/>
    <property type="match status" value="1"/>
</dbReference>
<comment type="subcellular location">
    <subcellularLocation>
        <location evidence="1">Membrane</location>
        <topology evidence="1">Single-pass membrane protein</topology>
    </subcellularLocation>
</comment>
<dbReference type="Gene3D" id="3.40.30.10">
    <property type="entry name" value="Glutaredoxin"/>
    <property type="match status" value="1"/>
</dbReference>
<dbReference type="PANTHER" id="PTHR46426">
    <property type="entry name" value="PROTEIN DISULFIDE-ISOMERASE TMX3"/>
    <property type="match status" value="1"/>
</dbReference>
<feature type="domain" description="Thioredoxin" evidence="5">
    <location>
        <begin position="6"/>
        <end position="119"/>
    </location>
</feature>
<dbReference type="InterPro" id="IPR013766">
    <property type="entry name" value="Thioredoxin_domain"/>
</dbReference>
<dbReference type="GO" id="GO:0016020">
    <property type="term" value="C:membrane"/>
    <property type="evidence" value="ECO:0007669"/>
    <property type="project" value="UniProtKB-SubCell"/>
</dbReference>
<evidence type="ECO:0000256" key="2">
    <source>
        <dbReference type="ARBA" id="ARBA00022692"/>
    </source>
</evidence>
<keyword evidence="3" id="KW-1133">Transmembrane helix</keyword>
<dbReference type="InterPro" id="IPR036249">
    <property type="entry name" value="Thioredoxin-like_sf"/>
</dbReference>
<evidence type="ECO:0000256" key="4">
    <source>
        <dbReference type="ARBA" id="ARBA00023136"/>
    </source>
</evidence>
<dbReference type="InterPro" id="IPR052250">
    <property type="entry name" value="PDI_TMX3"/>
</dbReference>
<dbReference type="AlphaFoldDB" id="A0A6C0ISJ9"/>
<evidence type="ECO:0000313" key="6">
    <source>
        <dbReference type="EMBL" id="QHT96188.1"/>
    </source>
</evidence>
<protein>
    <recommendedName>
        <fullName evidence="5">Thioredoxin domain-containing protein</fullName>
    </recommendedName>
</protein>
<evidence type="ECO:0000256" key="1">
    <source>
        <dbReference type="ARBA" id="ARBA00004167"/>
    </source>
</evidence>
<sequence>MGRDYLVLYQKYKNKYLKLQKEQSMINEQVGGSDKKDVFLFKAEWCGHCKGFLPAWNKLQEENHSKYNFITYDSDKNKEEVTSWNIQGFPTIMVKKGNEAMEYVGPNEYNSVLSFIKNI</sequence>
<dbReference type="SUPFAM" id="SSF52833">
    <property type="entry name" value="Thioredoxin-like"/>
    <property type="match status" value="1"/>
</dbReference>
<keyword evidence="2" id="KW-0812">Transmembrane</keyword>
<evidence type="ECO:0000256" key="3">
    <source>
        <dbReference type="ARBA" id="ARBA00022989"/>
    </source>
</evidence>
<dbReference type="EMBL" id="MN740254">
    <property type="protein sequence ID" value="QHT96188.1"/>
    <property type="molecule type" value="Genomic_DNA"/>
</dbReference>